<dbReference type="EnsemblMetazoa" id="HelroT162559">
    <property type="protein sequence ID" value="HelroP162559"/>
    <property type="gene ID" value="HelroG162559"/>
</dbReference>
<dbReference type="HOGENOM" id="CLU_1082893_0_0_1"/>
<dbReference type="Gene3D" id="1.20.5.170">
    <property type="match status" value="1"/>
</dbReference>
<comment type="function">
    <text evidence="1">Tropomyosin, in association with the troponin complex, plays a central role in the calcium dependent regulation of muscle contraction.</text>
</comment>
<gene>
    <name evidence="7" type="primary">20199642</name>
    <name evidence="6" type="ORF">HELRODRAFT_162559</name>
</gene>
<keyword evidence="3" id="KW-0677">Repeat</keyword>
<dbReference type="FunFam" id="1.20.5.170:FF:000001">
    <property type="entry name" value="Tropomyosin alpha-1 chain isoform 1"/>
    <property type="match status" value="1"/>
</dbReference>
<dbReference type="Proteomes" id="UP000015101">
    <property type="component" value="Unassembled WGS sequence"/>
</dbReference>
<dbReference type="GeneID" id="20199642"/>
<feature type="coiled-coil region" evidence="5">
    <location>
        <begin position="144"/>
        <end position="185"/>
    </location>
</feature>
<dbReference type="RefSeq" id="XP_009022977.1">
    <property type="nucleotide sequence ID" value="XM_009024729.1"/>
</dbReference>
<dbReference type="GO" id="GO:0007015">
    <property type="term" value="P:actin filament organization"/>
    <property type="evidence" value="ECO:0000318"/>
    <property type="project" value="GO_Central"/>
</dbReference>
<dbReference type="EMBL" id="KB097143">
    <property type="protein sequence ID" value="ESN99075.1"/>
    <property type="molecule type" value="Genomic_DNA"/>
</dbReference>
<protein>
    <submittedName>
        <fullName evidence="6 7">Uncharacterized protein</fullName>
    </submittedName>
</protein>
<dbReference type="PANTHER" id="PTHR19269">
    <property type="entry name" value="TROPOMYOSIN"/>
    <property type="match status" value="1"/>
</dbReference>
<evidence type="ECO:0000313" key="7">
    <source>
        <dbReference type="EnsemblMetazoa" id="HelroP162559"/>
    </source>
</evidence>
<dbReference type="GO" id="GO:0006936">
    <property type="term" value="P:muscle contraction"/>
    <property type="evidence" value="ECO:0000318"/>
    <property type="project" value="GO_Central"/>
</dbReference>
<dbReference type="FunCoup" id="T1ESU2">
    <property type="interactions" value="6"/>
</dbReference>
<evidence type="ECO:0000256" key="2">
    <source>
        <dbReference type="ARBA" id="ARBA00009036"/>
    </source>
</evidence>
<dbReference type="OMA" id="HESDPRD"/>
<dbReference type="CTD" id="20199642"/>
<comment type="similarity">
    <text evidence="2">Belongs to the tropomyosin family.</text>
</comment>
<evidence type="ECO:0000256" key="4">
    <source>
        <dbReference type="ARBA" id="ARBA00023054"/>
    </source>
</evidence>
<accession>T1ESU2</accession>
<reference evidence="6 8" key="2">
    <citation type="journal article" date="2013" name="Nature">
        <title>Insights into bilaterian evolution from three spiralian genomes.</title>
        <authorList>
            <person name="Simakov O."/>
            <person name="Marletaz F."/>
            <person name="Cho S.J."/>
            <person name="Edsinger-Gonzales E."/>
            <person name="Havlak P."/>
            <person name="Hellsten U."/>
            <person name="Kuo D.H."/>
            <person name="Larsson T."/>
            <person name="Lv J."/>
            <person name="Arendt D."/>
            <person name="Savage R."/>
            <person name="Osoegawa K."/>
            <person name="de Jong P."/>
            <person name="Grimwood J."/>
            <person name="Chapman J.A."/>
            <person name="Shapiro H."/>
            <person name="Aerts A."/>
            <person name="Otillar R.P."/>
            <person name="Terry A.Y."/>
            <person name="Boore J.L."/>
            <person name="Grigoriev I.V."/>
            <person name="Lindberg D.R."/>
            <person name="Seaver E.C."/>
            <person name="Weisblat D.A."/>
            <person name="Putnam N.H."/>
            <person name="Rokhsar D.S."/>
        </authorList>
    </citation>
    <scope>NUCLEOTIDE SEQUENCE</scope>
</reference>
<evidence type="ECO:0000256" key="5">
    <source>
        <dbReference type="SAM" id="Coils"/>
    </source>
</evidence>
<dbReference type="STRING" id="6412.T1ESU2"/>
<dbReference type="InterPro" id="IPR000533">
    <property type="entry name" value="Tropomyosin"/>
</dbReference>
<dbReference type="AlphaFoldDB" id="T1ESU2"/>
<dbReference type="Pfam" id="PF00261">
    <property type="entry name" value="Tropomyosin"/>
    <property type="match status" value="1"/>
</dbReference>
<organism evidence="7 8">
    <name type="scientific">Helobdella robusta</name>
    <name type="common">Californian leech</name>
    <dbReference type="NCBI Taxonomy" id="6412"/>
    <lineage>
        <taxon>Eukaryota</taxon>
        <taxon>Metazoa</taxon>
        <taxon>Spiralia</taxon>
        <taxon>Lophotrochozoa</taxon>
        <taxon>Annelida</taxon>
        <taxon>Clitellata</taxon>
        <taxon>Hirudinea</taxon>
        <taxon>Rhynchobdellida</taxon>
        <taxon>Glossiphoniidae</taxon>
        <taxon>Helobdella</taxon>
    </lineage>
</organism>
<dbReference type="EMBL" id="AMQM01001108">
    <property type="status" value="NOT_ANNOTATED_CDS"/>
    <property type="molecule type" value="Genomic_DNA"/>
</dbReference>
<evidence type="ECO:0000256" key="1">
    <source>
        <dbReference type="ARBA" id="ARBA00002987"/>
    </source>
</evidence>
<dbReference type="GO" id="GO:0005884">
    <property type="term" value="C:actin filament"/>
    <property type="evidence" value="ECO:0000318"/>
    <property type="project" value="GO_Central"/>
</dbReference>
<dbReference type="GO" id="GO:0051015">
    <property type="term" value="F:actin filament binding"/>
    <property type="evidence" value="ECO:0000318"/>
    <property type="project" value="GO_Central"/>
</dbReference>
<reference evidence="8" key="1">
    <citation type="submission" date="2012-12" db="EMBL/GenBank/DDBJ databases">
        <authorList>
            <person name="Hellsten U."/>
            <person name="Grimwood J."/>
            <person name="Chapman J.A."/>
            <person name="Shapiro H."/>
            <person name="Aerts A."/>
            <person name="Otillar R.P."/>
            <person name="Terry A.Y."/>
            <person name="Boore J.L."/>
            <person name="Simakov O."/>
            <person name="Marletaz F."/>
            <person name="Cho S.-J."/>
            <person name="Edsinger-Gonzales E."/>
            <person name="Havlak P."/>
            <person name="Kuo D.-H."/>
            <person name="Larsson T."/>
            <person name="Lv J."/>
            <person name="Arendt D."/>
            <person name="Savage R."/>
            <person name="Osoegawa K."/>
            <person name="de Jong P."/>
            <person name="Lindberg D.R."/>
            <person name="Seaver E.C."/>
            <person name="Weisblat D.A."/>
            <person name="Putnam N.H."/>
            <person name="Grigoriev I.V."/>
            <person name="Rokhsar D.S."/>
        </authorList>
    </citation>
    <scope>NUCLEOTIDE SEQUENCE</scope>
</reference>
<dbReference type="KEGG" id="hro:HELRODRAFT_162559"/>
<reference evidence="7" key="3">
    <citation type="submission" date="2015-06" db="UniProtKB">
        <authorList>
            <consortium name="EnsemblMetazoa"/>
        </authorList>
    </citation>
    <scope>IDENTIFICATION</scope>
</reference>
<proteinExistence type="inferred from homology"/>
<sequence>MAAPGDGAISINALKVRMQEVSEELSKYKTLFEASEKELEIEKAKTKALESEARELNHKVSLMENEYDQQAAKYVLLCEKLEETIKVAEECDKQRKLLDQKRVVDEERLAELEQIFRETSEIAFESEKKYDEVSRKLAASESDLEKDLAKTEAAELNVKNLQDDLKTMSAKLKSMQARVDKAATKEANFDKTIEDLRNQLKTCIKIMFQAEDCGNEADKTTCKLQRELDQLQDHLLQIKMQCQVLKHESDPRDISFN</sequence>
<dbReference type="OrthoDB" id="128924at2759"/>
<dbReference type="PRINTS" id="PR00194">
    <property type="entry name" value="TROPOMYOSIN"/>
</dbReference>
<keyword evidence="8" id="KW-1185">Reference proteome</keyword>
<feature type="coiled-coil region" evidence="5">
    <location>
        <begin position="11"/>
        <end position="73"/>
    </location>
</feature>
<keyword evidence="4 5" id="KW-0175">Coiled coil</keyword>
<evidence type="ECO:0000313" key="6">
    <source>
        <dbReference type="EMBL" id="ESN99075.1"/>
    </source>
</evidence>
<evidence type="ECO:0000313" key="8">
    <source>
        <dbReference type="Proteomes" id="UP000015101"/>
    </source>
</evidence>
<name>T1ESU2_HELRO</name>
<dbReference type="InParanoid" id="T1ESU2"/>
<dbReference type="SUPFAM" id="SSF57997">
    <property type="entry name" value="Tropomyosin"/>
    <property type="match status" value="1"/>
</dbReference>
<evidence type="ECO:0000256" key="3">
    <source>
        <dbReference type="ARBA" id="ARBA00022737"/>
    </source>
</evidence>
<dbReference type="eggNOG" id="KOG1003">
    <property type="taxonomic scope" value="Eukaryota"/>
</dbReference>